<evidence type="ECO:0000256" key="1">
    <source>
        <dbReference type="SAM" id="Phobius"/>
    </source>
</evidence>
<keyword evidence="1" id="KW-1133">Transmembrane helix</keyword>
<keyword evidence="3" id="KW-1185">Reference proteome</keyword>
<reference evidence="2 3" key="1">
    <citation type="submission" date="2017-05" db="EMBL/GenBank/DDBJ databases">
        <authorList>
            <person name="Varghese N."/>
            <person name="Submissions S."/>
        </authorList>
    </citation>
    <scope>NUCLEOTIDE SEQUENCE [LARGE SCALE GENOMIC DNA]</scope>
    <source>
        <strain evidence="2 3">DSM 21194</strain>
    </source>
</reference>
<name>A0A521EEW6_9BACT</name>
<sequence>MSTETITLIIAIWGAITGSIALFIKFSRFIKDKPDLLITPKYEYQFPEVELPPSVKFRIKIANKGRRPISIAKIFGIYRSNKWWENFFGINEDQRKYYLGKGSSKELTEGKSQEVLIKTDRLPKNYNIGKIYKVLVYDETGKKWYSSSKFGQKEFNSFYNAEELKKNELEENDHRFQIKLWDIGSKYLLINKFSISGRVRYSKYFFKNENKASKKYEAMNHQGDQFISGSLSLDEIKF</sequence>
<dbReference type="Proteomes" id="UP000317593">
    <property type="component" value="Unassembled WGS sequence"/>
</dbReference>
<evidence type="ECO:0000313" key="3">
    <source>
        <dbReference type="Proteomes" id="UP000317593"/>
    </source>
</evidence>
<feature type="transmembrane region" description="Helical" evidence="1">
    <location>
        <begin position="6"/>
        <end position="24"/>
    </location>
</feature>
<keyword evidence="1" id="KW-0472">Membrane</keyword>
<organism evidence="2 3">
    <name type="scientific">Fodinibius sediminis</name>
    <dbReference type="NCBI Taxonomy" id="1214077"/>
    <lineage>
        <taxon>Bacteria</taxon>
        <taxon>Pseudomonadati</taxon>
        <taxon>Balneolota</taxon>
        <taxon>Balneolia</taxon>
        <taxon>Balneolales</taxon>
        <taxon>Balneolaceae</taxon>
        <taxon>Fodinibius</taxon>
    </lineage>
</organism>
<dbReference type="RefSeq" id="WP_142715500.1">
    <property type="nucleotide sequence ID" value="NZ_FXTH01000016.1"/>
</dbReference>
<gene>
    <name evidence="2" type="ORF">SAMN06265218_1162</name>
</gene>
<keyword evidence="1" id="KW-0812">Transmembrane</keyword>
<proteinExistence type="predicted"/>
<accession>A0A521EEW6</accession>
<protein>
    <submittedName>
        <fullName evidence="2">Uncharacterized protein</fullName>
    </submittedName>
</protein>
<dbReference type="EMBL" id="FXTH01000016">
    <property type="protein sequence ID" value="SMO82469.1"/>
    <property type="molecule type" value="Genomic_DNA"/>
</dbReference>
<dbReference type="OrthoDB" id="6401033at2"/>
<dbReference type="AlphaFoldDB" id="A0A521EEW6"/>
<evidence type="ECO:0000313" key="2">
    <source>
        <dbReference type="EMBL" id="SMO82469.1"/>
    </source>
</evidence>